<feature type="transmembrane region" description="Helical" evidence="7">
    <location>
        <begin position="98"/>
        <end position="121"/>
    </location>
</feature>
<dbReference type="Pfam" id="PF01943">
    <property type="entry name" value="Polysacc_synt"/>
    <property type="match status" value="1"/>
</dbReference>
<keyword evidence="3" id="KW-1003">Cell membrane</keyword>
<dbReference type="Proteomes" id="UP000675747">
    <property type="component" value="Unassembled WGS sequence"/>
</dbReference>
<feature type="transmembrane region" description="Helical" evidence="7">
    <location>
        <begin position="55"/>
        <end position="77"/>
    </location>
</feature>
<reference evidence="9 10" key="1">
    <citation type="journal article" date="2021" name="Microbiol. Resour. Announc.">
        <title>Draft Genome Sequence of Coralloluteibacterium stylophorae LMG 29479T.</title>
        <authorList>
            <person name="Karlyshev A.V."/>
            <person name="Kudryashova E.B."/>
            <person name="Ariskina E.V."/>
            <person name="Conroy A.P."/>
            <person name="Abidueva E.Y."/>
        </authorList>
    </citation>
    <scope>NUCLEOTIDE SEQUENCE [LARGE SCALE GENOMIC DNA]</scope>
    <source>
        <strain evidence="9 10">LMG 29479</strain>
    </source>
</reference>
<dbReference type="EMBL" id="JAGQFT020000011">
    <property type="protein sequence ID" value="MBS7458544.1"/>
    <property type="molecule type" value="Genomic_DNA"/>
</dbReference>
<evidence type="ECO:0000313" key="10">
    <source>
        <dbReference type="Proteomes" id="UP000675747"/>
    </source>
</evidence>
<proteinExistence type="inferred from homology"/>
<feature type="transmembrane region" description="Helical" evidence="7">
    <location>
        <begin position="341"/>
        <end position="362"/>
    </location>
</feature>
<reference evidence="8" key="2">
    <citation type="submission" date="2021-04" db="EMBL/GenBank/DDBJ databases">
        <authorList>
            <person name="Karlyshev A.V."/>
        </authorList>
    </citation>
    <scope>NUCLEOTIDE SEQUENCE</scope>
    <source>
        <strain evidence="8">LMG 29479</strain>
    </source>
</reference>
<name>A0A8J7VWN3_9GAMM</name>
<accession>A0A8J7VWN3</accession>
<dbReference type="EMBL" id="JAGQFT010000117">
    <property type="protein sequence ID" value="MBR0563296.1"/>
    <property type="molecule type" value="Genomic_DNA"/>
</dbReference>
<evidence type="ECO:0000256" key="2">
    <source>
        <dbReference type="ARBA" id="ARBA00007430"/>
    </source>
</evidence>
<dbReference type="PANTHER" id="PTHR30250">
    <property type="entry name" value="PST FAMILY PREDICTED COLANIC ACID TRANSPORTER"/>
    <property type="match status" value="1"/>
</dbReference>
<gene>
    <name evidence="9" type="ORF">KB893_015500</name>
    <name evidence="8" type="ORF">KB893_12350</name>
</gene>
<evidence type="ECO:0000256" key="5">
    <source>
        <dbReference type="ARBA" id="ARBA00022989"/>
    </source>
</evidence>
<evidence type="ECO:0000256" key="4">
    <source>
        <dbReference type="ARBA" id="ARBA00022692"/>
    </source>
</evidence>
<comment type="subcellular location">
    <subcellularLocation>
        <location evidence="1">Cell membrane</location>
        <topology evidence="1">Multi-pass membrane protein</topology>
    </subcellularLocation>
</comment>
<comment type="caution">
    <text evidence="8">The sequence shown here is derived from an EMBL/GenBank/DDBJ whole genome shotgun (WGS) entry which is preliminary data.</text>
</comment>
<evidence type="ECO:0000256" key="6">
    <source>
        <dbReference type="ARBA" id="ARBA00023136"/>
    </source>
</evidence>
<feature type="transmembrane region" description="Helical" evidence="7">
    <location>
        <begin position="304"/>
        <end position="329"/>
    </location>
</feature>
<evidence type="ECO:0000256" key="1">
    <source>
        <dbReference type="ARBA" id="ARBA00004651"/>
    </source>
</evidence>
<protein>
    <submittedName>
        <fullName evidence="8">Oligosaccharide flippase family protein</fullName>
    </submittedName>
</protein>
<dbReference type="InterPro" id="IPR050833">
    <property type="entry name" value="Poly_Biosynth_Transport"/>
</dbReference>
<evidence type="ECO:0000256" key="7">
    <source>
        <dbReference type="SAM" id="Phobius"/>
    </source>
</evidence>
<dbReference type="AlphaFoldDB" id="A0A8J7VWN3"/>
<dbReference type="GO" id="GO:0005886">
    <property type="term" value="C:plasma membrane"/>
    <property type="evidence" value="ECO:0007669"/>
    <property type="project" value="UniProtKB-SubCell"/>
</dbReference>
<organism evidence="8">
    <name type="scientific">Coralloluteibacterium stylophorae</name>
    <dbReference type="NCBI Taxonomy" id="1776034"/>
    <lineage>
        <taxon>Bacteria</taxon>
        <taxon>Pseudomonadati</taxon>
        <taxon>Pseudomonadota</taxon>
        <taxon>Gammaproteobacteria</taxon>
        <taxon>Lysobacterales</taxon>
        <taxon>Lysobacteraceae</taxon>
        <taxon>Coralloluteibacterium</taxon>
    </lineage>
</organism>
<evidence type="ECO:0000313" key="9">
    <source>
        <dbReference type="EMBL" id="MBS7458544.1"/>
    </source>
</evidence>
<sequence>MPPSAPIAGVAAPAGGGTRRALAFVYAGYLLRYGYLLVLVPFYGRVLGADEYGRLLAAMSLMQVVWLLVEFGFAIVGARDTAAAGSRAEEARILGQQLAARLLLVPAGMAVGVIGTLLSPVLLAEPILGVLATFSGIVASFNLGWHFQGLHRFRTSVSLEVLGFAINLPLILLLVDGAGDAVLVMQILLFSGLVCSAVAYAVAIGRLGAASIRLHRPVTLIRGSMALFASNGLNLLMSSSATVLLSMFAPAQTVGWYGAAERLVTVALGLLQPAKQVLVATLSRLVTHPDGETRSWHVMRRSVLAINLFGLALMLGTWLVAGSVVPLILGPGFEPTIRLLRMLAVLFPLAAFCESMAGYVLIPLREDLHVSASSLVGAAATVALLAALVPFHAESGAVVARVIGYAAMACMLLGALYRRRLLRPLCAL</sequence>
<keyword evidence="10" id="KW-1185">Reference proteome</keyword>
<dbReference type="InterPro" id="IPR002797">
    <property type="entry name" value="Polysacc_synth"/>
</dbReference>
<comment type="similarity">
    <text evidence="2">Belongs to the polysaccharide synthase family.</text>
</comment>
<dbReference type="RefSeq" id="WP_211927214.1">
    <property type="nucleotide sequence ID" value="NZ_JAGQFT020000011.1"/>
</dbReference>
<keyword evidence="6 7" id="KW-0472">Membrane</keyword>
<keyword evidence="4 7" id="KW-0812">Transmembrane</keyword>
<feature type="transmembrane region" description="Helical" evidence="7">
    <location>
        <begin position="157"/>
        <end position="175"/>
    </location>
</feature>
<feature type="transmembrane region" description="Helical" evidence="7">
    <location>
        <begin position="181"/>
        <end position="204"/>
    </location>
</feature>
<evidence type="ECO:0000313" key="8">
    <source>
        <dbReference type="EMBL" id="MBR0563296.1"/>
    </source>
</evidence>
<evidence type="ECO:0000256" key="3">
    <source>
        <dbReference type="ARBA" id="ARBA00022475"/>
    </source>
</evidence>
<feature type="transmembrane region" description="Helical" evidence="7">
    <location>
        <begin position="398"/>
        <end position="417"/>
    </location>
</feature>
<feature type="transmembrane region" description="Helical" evidence="7">
    <location>
        <begin position="127"/>
        <end position="145"/>
    </location>
</feature>
<feature type="transmembrane region" description="Helical" evidence="7">
    <location>
        <begin position="21"/>
        <end position="43"/>
    </location>
</feature>
<keyword evidence="5 7" id="KW-1133">Transmembrane helix</keyword>
<feature type="transmembrane region" description="Helical" evidence="7">
    <location>
        <begin position="374"/>
        <end position="392"/>
    </location>
</feature>
<dbReference type="PANTHER" id="PTHR30250:SF10">
    <property type="entry name" value="LIPOPOLYSACCHARIDE BIOSYNTHESIS PROTEIN WZXC"/>
    <property type="match status" value="1"/>
</dbReference>